<gene>
    <name evidence="2" type="ORF">FHU37_000376</name>
</gene>
<dbReference type="RefSeq" id="WP_179812479.1">
    <property type="nucleotide sequence ID" value="NZ_JACBZD010000001.1"/>
</dbReference>
<protein>
    <submittedName>
        <fullName evidence="2">Uncharacterized protein</fullName>
    </submittedName>
</protein>
<dbReference type="AlphaFoldDB" id="A0A852ZM06"/>
<reference evidence="2 3" key="1">
    <citation type="submission" date="2020-07" db="EMBL/GenBank/DDBJ databases">
        <title>Sequencing the genomes of 1000 actinobacteria strains.</title>
        <authorList>
            <person name="Klenk H.-P."/>
        </authorList>
    </citation>
    <scope>NUCLEOTIDE SEQUENCE [LARGE SCALE GENOMIC DNA]</scope>
    <source>
        <strain evidence="2 3">DSM 42178</strain>
    </source>
</reference>
<evidence type="ECO:0000313" key="3">
    <source>
        <dbReference type="Proteomes" id="UP000567795"/>
    </source>
</evidence>
<name>A0A852ZM06_9ACTN</name>
<organism evidence="2 3">
    <name type="scientific">Allostreptomyces psammosilenae</name>
    <dbReference type="NCBI Taxonomy" id="1892865"/>
    <lineage>
        <taxon>Bacteria</taxon>
        <taxon>Bacillati</taxon>
        <taxon>Actinomycetota</taxon>
        <taxon>Actinomycetes</taxon>
        <taxon>Kitasatosporales</taxon>
        <taxon>Streptomycetaceae</taxon>
        <taxon>Allostreptomyces</taxon>
    </lineage>
</organism>
<accession>A0A852ZM06</accession>
<sequence length="149" mass="16166">MTPAHDSPDWRPPSLEELAEQVARADSMRSLARAVDDLYDYHVEPMIDVIRALHDRMDISGWNPAGHYTNVIRGIQDRLVEAESELISLVTDLESSTGPLPLPASDWTRASVARRTSPGAPPPARAVPAPPAPSSDAPNPSAAQPKHRP</sequence>
<dbReference type="Proteomes" id="UP000567795">
    <property type="component" value="Unassembled WGS sequence"/>
</dbReference>
<comment type="caution">
    <text evidence="2">The sequence shown here is derived from an EMBL/GenBank/DDBJ whole genome shotgun (WGS) entry which is preliminary data.</text>
</comment>
<proteinExistence type="predicted"/>
<feature type="region of interest" description="Disordered" evidence="1">
    <location>
        <begin position="93"/>
        <end position="149"/>
    </location>
</feature>
<dbReference type="EMBL" id="JACBZD010000001">
    <property type="protein sequence ID" value="NYI03433.1"/>
    <property type="molecule type" value="Genomic_DNA"/>
</dbReference>
<feature type="compositionally biased region" description="Pro residues" evidence="1">
    <location>
        <begin position="119"/>
        <end position="133"/>
    </location>
</feature>
<keyword evidence="3" id="KW-1185">Reference proteome</keyword>
<feature type="compositionally biased region" description="Low complexity" evidence="1">
    <location>
        <begin position="134"/>
        <end position="149"/>
    </location>
</feature>
<evidence type="ECO:0000313" key="2">
    <source>
        <dbReference type="EMBL" id="NYI03433.1"/>
    </source>
</evidence>
<evidence type="ECO:0000256" key="1">
    <source>
        <dbReference type="SAM" id="MobiDB-lite"/>
    </source>
</evidence>